<sequence>MNITVLEELRIYIDPLTPEEHQALERSILSEGCRDALVLWGDILVDGHNRYGICQQHGLPFNTVQNTRFKSMEDVHLWMIDQHLGRRSLSDFQRGVLALRKKEIDSARAQAAVTALAEAGAGIGTEFASEISADAQAAAATDQPLTSREGVAKAARISSNTVVQIEKIQKSAAPELVQAVKAGTISINAAAAVSSLGHDEQVAAVAGGKKELQQAAKRVRESKSGGRAAKAEGGPDDGSKTEEGDADQRNREAQLQLLQSTVVELTAENKALKDQVRSLQDQLAQAQQG</sequence>
<dbReference type="EMBL" id="JAJIRN010000011">
    <property type="protein sequence ID" value="MCV2370879.1"/>
    <property type="molecule type" value="Genomic_DNA"/>
</dbReference>
<feature type="region of interest" description="Disordered" evidence="2">
    <location>
        <begin position="219"/>
        <end position="254"/>
    </location>
</feature>
<gene>
    <name evidence="3" type="ORF">LNV07_22565</name>
</gene>
<feature type="compositionally biased region" description="Basic and acidic residues" evidence="2">
    <location>
        <begin position="237"/>
        <end position="252"/>
    </location>
</feature>
<evidence type="ECO:0000256" key="1">
    <source>
        <dbReference type="SAM" id="Coils"/>
    </source>
</evidence>
<protein>
    <submittedName>
        <fullName evidence="3">Plasmid replication/partition related protein</fullName>
    </submittedName>
</protein>
<accession>A0ABT2YLD5</accession>
<evidence type="ECO:0000313" key="3">
    <source>
        <dbReference type="EMBL" id="MCV2370879.1"/>
    </source>
</evidence>
<dbReference type="Proteomes" id="UP001209701">
    <property type="component" value="Unassembled WGS sequence"/>
</dbReference>
<evidence type="ECO:0000256" key="2">
    <source>
        <dbReference type="SAM" id="MobiDB-lite"/>
    </source>
</evidence>
<name>A0ABT2YLD5_9BURK</name>
<reference evidence="3 4" key="1">
    <citation type="submission" date="2021-11" db="EMBL/GenBank/DDBJ databases">
        <authorList>
            <person name="Liang Q."/>
            <person name="Mou H."/>
            <person name="Liu Z."/>
        </authorList>
    </citation>
    <scope>NUCLEOTIDE SEQUENCE [LARGE SCALE GENOMIC DNA]</scope>
    <source>
        <strain evidence="3 4">CHU3</strain>
    </source>
</reference>
<comment type="caution">
    <text evidence="3">The sequence shown here is derived from an EMBL/GenBank/DDBJ whole genome shotgun (WGS) entry which is preliminary data.</text>
</comment>
<dbReference type="RefSeq" id="WP_263573463.1">
    <property type="nucleotide sequence ID" value="NZ_JAJIRN010000011.1"/>
</dbReference>
<organism evidence="3 4">
    <name type="scientific">Roseateles oligotrophus</name>
    <dbReference type="NCBI Taxonomy" id="1769250"/>
    <lineage>
        <taxon>Bacteria</taxon>
        <taxon>Pseudomonadati</taxon>
        <taxon>Pseudomonadota</taxon>
        <taxon>Betaproteobacteria</taxon>
        <taxon>Burkholderiales</taxon>
        <taxon>Sphaerotilaceae</taxon>
        <taxon>Roseateles</taxon>
    </lineage>
</organism>
<keyword evidence="1" id="KW-0175">Coiled coil</keyword>
<proteinExistence type="predicted"/>
<keyword evidence="4" id="KW-1185">Reference proteome</keyword>
<feature type="coiled-coil region" evidence="1">
    <location>
        <begin position="255"/>
        <end position="289"/>
    </location>
</feature>
<evidence type="ECO:0000313" key="4">
    <source>
        <dbReference type="Proteomes" id="UP001209701"/>
    </source>
</evidence>